<dbReference type="InterPro" id="IPR029021">
    <property type="entry name" value="Prot-tyrosine_phosphatase-like"/>
</dbReference>
<evidence type="ECO:0000313" key="2">
    <source>
        <dbReference type="EMBL" id="VDO74417.1"/>
    </source>
</evidence>
<dbReference type="OMA" id="PGIDNDY"/>
<dbReference type="WBParaSite" id="HPLM_0001900301-mRNA-1">
    <property type="protein sequence ID" value="HPLM_0001900301-mRNA-1"/>
    <property type="gene ID" value="HPLM_0001900301"/>
</dbReference>
<organism evidence="4">
    <name type="scientific">Haemonchus placei</name>
    <name type="common">Barber's pole worm</name>
    <dbReference type="NCBI Taxonomy" id="6290"/>
    <lineage>
        <taxon>Eukaryota</taxon>
        <taxon>Metazoa</taxon>
        <taxon>Ecdysozoa</taxon>
        <taxon>Nematoda</taxon>
        <taxon>Chromadorea</taxon>
        <taxon>Rhabditida</taxon>
        <taxon>Rhabditina</taxon>
        <taxon>Rhabditomorpha</taxon>
        <taxon>Strongyloidea</taxon>
        <taxon>Trichostrongylidae</taxon>
        <taxon>Haemonchus</taxon>
    </lineage>
</organism>
<accession>A0A0N4X3R1</accession>
<dbReference type="Proteomes" id="UP000268014">
    <property type="component" value="Unassembled WGS sequence"/>
</dbReference>
<feature type="domain" description="Tyrosine-protein phosphatase" evidence="1">
    <location>
        <begin position="21"/>
        <end position="210"/>
    </location>
</feature>
<dbReference type="PANTHER" id="PTHR46163">
    <property type="entry name" value="TYROSINE-PROTEIN PHOSPHATASE-RELATED"/>
    <property type="match status" value="1"/>
</dbReference>
<dbReference type="Pfam" id="PF00102">
    <property type="entry name" value="Y_phosphatase"/>
    <property type="match status" value="1"/>
</dbReference>
<evidence type="ECO:0000313" key="4">
    <source>
        <dbReference type="WBParaSite" id="HPLM_0001900301-mRNA-1"/>
    </source>
</evidence>
<dbReference type="SMART" id="SM00194">
    <property type="entry name" value="PTPc"/>
    <property type="match status" value="1"/>
</dbReference>
<gene>
    <name evidence="2" type="ORF">HPLM_LOCUS18995</name>
</gene>
<name>A0A0N4X3R1_HAEPC</name>
<dbReference type="PROSITE" id="PS50055">
    <property type="entry name" value="TYR_PHOSPHATASE_PTP"/>
    <property type="match status" value="1"/>
</dbReference>
<dbReference type="EMBL" id="UZAF01020975">
    <property type="protein sequence ID" value="VDO74417.1"/>
    <property type="molecule type" value="Genomic_DNA"/>
</dbReference>
<protein>
    <submittedName>
        <fullName evidence="4">Tyrosine-protein phosphatase domain-containing protein</fullName>
    </submittedName>
</protein>
<dbReference type="InterPro" id="IPR052782">
    <property type="entry name" value="Oocyte-zygote_transition_reg"/>
</dbReference>
<reference evidence="4" key="1">
    <citation type="submission" date="2017-02" db="UniProtKB">
        <authorList>
            <consortium name="WormBaseParasite"/>
        </authorList>
    </citation>
    <scope>IDENTIFICATION</scope>
</reference>
<dbReference type="GO" id="GO:0004725">
    <property type="term" value="F:protein tyrosine phosphatase activity"/>
    <property type="evidence" value="ECO:0007669"/>
    <property type="project" value="InterPro"/>
</dbReference>
<dbReference type="PRINTS" id="PR00700">
    <property type="entry name" value="PRTYPHPHTASE"/>
</dbReference>
<reference evidence="2 3" key="2">
    <citation type="submission" date="2018-11" db="EMBL/GenBank/DDBJ databases">
        <authorList>
            <consortium name="Pathogen Informatics"/>
        </authorList>
    </citation>
    <scope>NUCLEOTIDE SEQUENCE [LARGE SCALE GENOMIC DNA]</scope>
    <source>
        <strain evidence="2 3">MHpl1</strain>
    </source>
</reference>
<sequence length="254" mass="29805">MLDNRVSIWVNRVLDMGAPSLVTEFRQLRRWVPENMTTNAFAANRPLNRYMDVPCQDARRVILKWPGIDNDYIHANYVATPSKDNHFICTQGPLVTTMQAFWAMVIQEKAEYVVMLCNTVECDKNKCEQYWPLNVDDVMVFGEDNDGKITVTNLDVSPMSKEDHFVRVSKLKLEYKEFGQDTFKIITHYQWENWPDRGVPATKFTAIQYLYVHRVLLAYFLEKYRSRFEHILENGGAEKYQKWCADYKKATGCD</sequence>
<dbReference type="InterPro" id="IPR000242">
    <property type="entry name" value="PTP_cat"/>
</dbReference>
<dbReference type="OrthoDB" id="10253954at2759"/>
<proteinExistence type="predicted"/>
<dbReference type="AlphaFoldDB" id="A0A0N4X3R1"/>
<dbReference type="STRING" id="6290.A0A0N4X3R1"/>
<evidence type="ECO:0000313" key="3">
    <source>
        <dbReference type="Proteomes" id="UP000268014"/>
    </source>
</evidence>
<evidence type="ECO:0000259" key="1">
    <source>
        <dbReference type="PROSITE" id="PS50055"/>
    </source>
</evidence>
<dbReference type="PANTHER" id="PTHR46163:SF8">
    <property type="entry name" value="PROTEIN-TYROSINE PHOSPHATASE"/>
    <property type="match status" value="1"/>
</dbReference>
<dbReference type="Gene3D" id="3.90.190.10">
    <property type="entry name" value="Protein tyrosine phosphatase superfamily"/>
    <property type="match status" value="1"/>
</dbReference>
<dbReference type="SUPFAM" id="SSF52799">
    <property type="entry name" value="(Phosphotyrosine protein) phosphatases II"/>
    <property type="match status" value="1"/>
</dbReference>
<keyword evidence="3" id="KW-1185">Reference proteome</keyword>